<comment type="caution">
    <text evidence="3">The sequence shown here is derived from an EMBL/GenBank/DDBJ whole genome shotgun (WGS) entry which is preliminary data.</text>
</comment>
<evidence type="ECO:0000259" key="2">
    <source>
        <dbReference type="Pfam" id="PF12770"/>
    </source>
</evidence>
<dbReference type="EMBL" id="SSOP01000111">
    <property type="protein sequence ID" value="KAB5591319.1"/>
    <property type="molecule type" value="Genomic_DNA"/>
</dbReference>
<dbReference type="Pfam" id="PF12770">
    <property type="entry name" value="CHAT"/>
    <property type="match status" value="1"/>
</dbReference>
<dbReference type="SUPFAM" id="SSF48452">
    <property type="entry name" value="TPR-like"/>
    <property type="match status" value="1"/>
</dbReference>
<evidence type="ECO:0000313" key="4">
    <source>
        <dbReference type="Proteomes" id="UP000383932"/>
    </source>
</evidence>
<dbReference type="PANTHER" id="PTHR19959">
    <property type="entry name" value="KINESIN LIGHT CHAIN"/>
    <property type="match status" value="1"/>
</dbReference>
<dbReference type="SMART" id="SM00028">
    <property type="entry name" value="TPR"/>
    <property type="match status" value="5"/>
</dbReference>
<organism evidence="3 4">
    <name type="scientific">Ceratobasidium theobromae</name>
    <dbReference type="NCBI Taxonomy" id="1582974"/>
    <lineage>
        <taxon>Eukaryota</taxon>
        <taxon>Fungi</taxon>
        <taxon>Dikarya</taxon>
        <taxon>Basidiomycota</taxon>
        <taxon>Agaricomycotina</taxon>
        <taxon>Agaricomycetes</taxon>
        <taxon>Cantharellales</taxon>
        <taxon>Ceratobasidiaceae</taxon>
        <taxon>Ceratobasidium</taxon>
    </lineage>
</organism>
<proteinExistence type="predicted"/>
<keyword evidence="1" id="KW-0802">TPR repeat</keyword>
<reference evidence="3 4" key="1">
    <citation type="journal article" date="2019" name="Fungal Biol. Biotechnol.">
        <title>Draft genome sequence of fastidious pathogen Ceratobasidium theobromae, which causes vascular-streak dieback in Theobroma cacao.</title>
        <authorList>
            <person name="Ali S.S."/>
            <person name="Asman A."/>
            <person name="Shao J."/>
            <person name="Firmansyah A.P."/>
            <person name="Susilo A.W."/>
            <person name="Rosmana A."/>
            <person name="McMahon P."/>
            <person name="Junaid M."/>
            <person name="Guest D."/>
            <person name="Kheng T.Y."/>
            <person name="Meinhardt L.W."/>
            <person name="Bailey B.A."/>
        </authorList>
    </citation>
    <scope>NUCLEOTIDE SEQUENCE [LARGE SCALE GENOMIC DNA]</scope>
    <source>
        <strain evidence="3 4">CT2</strain>
    </source>
</reference>
<dbReference type="SUPFAM" id="SSF81901">
    <property type="entry name" value="HCP-like"/>
    <property type="match status" value="1"/>
</dbReference>
<dbReference type="InterPro" id="IPR011990">
    <property type="entry name" value="TPR-like_helical_dom_sf"/>
</dbReference>
<dbReference type="InterPro" id="IPR024983">
    <property type="entry name" value="CHAT_dom"/>
</dbReference>
<keyword evidence="4" id="KW-1185">Reference proteome</keyword>
<dbReference type="Gene3D" id="1.25.40.10">
    <property type="entry name" value="Tetratricopeptide repeat domain"/>
    <property type="match status" value="3"/>
</dbReference>
<dbReference type="InterPro" id="IPR019734">
    <property type="entry name" value="TPR_rpt"/>
</dbReference>
<dbReference type="Pfam" id="PF08238">
    <property type="entry name" value="Sel1"/>
    <property type="match status" value="3"/>
</dbReference>
<dbReference type="PANTHER" id="PTHR19959:SF119">
    <property type="entry name" value="FUNGAL LIPASE-LIKE DOMAIN-CONTAINING PROTEIN"/>
    <property type="match status" value="1"/>
</dbReference>
<name>A0A5N5QI61_9AGAM</name>
<feature type="domain" description="CHAT" evidence="2">
    <location>
        <begin position="852"/>
        <end position="1132"/>
    </location>
</feature>
<evidence type="ECO:0000256" key="1">
    <source>
        <dbReference type="PROSITE-ProRule" id="PRU00339"/>
    </source>
</evidence>
<evidence type="ECO:0000313" key="3">
    <source>
        <dbReference type="EMBL" id="KAB5591319.1"/>
    </source>
</evidence>
<dbReference type="Pfam" id="PF13374">
    <property type="entry name" value="TPR_10"/>
    <property type="match status" value="1"/>
</dbReference>
<feature type="repeat" description="TPR" evidence="1">
    <location>
        <begin position="114"/>
        <end position="147"/>
    </location>
</feature>
<dbReference type="Proteomes" id="UP000383932">
    <property type="component" value="Unassembled WGS sequence"/>
</dbReference>
<dbReference type="InterPro" id="IPR006597">
    <property type="entry name" value="Sel1-like"/>
</dbReference>
<sequence>MAVLKPNEDWRREMTIRLVQLGERIEKGEELEEKLFSEVTTALNQLEEIDASSADDTWIDMSDEIFRVGEELFAHFLQNMKVSYIDLVLRCRIIGTKVTPQGDSTLPPRLFSVGNAYRLRFGVLGQQQDVEGAIEYFSQAISLMPEDYADLPGGLNNLGMMYTERFEWHGKMEDYEAAIKCLSRGLSLLPEDHPLRPRLLNNLGSSHWARFNLFGEMKALQEATDCYTQGASLAPEDSQDMRTSLGNLGNVHISRFEQLGQVEDIEKAIEYHYRVVSLIPEGGPNLAQWLSNLGMSHRHRFERLGILGDIDKAIEWLSQAVSSTSEDDPSMGTRLNNLGISHLSRFERLGRLEDIDITIQHLSRAVSLAPESRADTATLLNNLGASHLNRFQRLGKMEDIEKAIQYESRAVSLTADSHSLLPLRLSNLSRSYFLRFERLGQMEDVVKAIELQSRAVDLTPQDFSSLPVELNNLGIFYLGRYQNFSKEEDINKSIEYMSRAVSLTPKGHTQLPLWLQGLGTSYSFRFIGFGNLEDIRKSIECHTQSIDLTPEGHVNLAYRLHSLGMAYKNQYQKLGSSEALAHAVDVFHRSAISPVGTPQHRFDAALQWVELAHLRSSSETLLAFQTAIDLVPHIVWLGETIAQRYDDVRGIGNLATEAAAAAISAGQYDRAIEWLEQGRSVVWNQTLQLQTPFNELSSVNPGLADEFRDIAMELHGAASRMQGAIAQSNTETSPEQAAQRHRRIAEQYEKLLDKIRSIDGFGDFLRPKKASELKRAARTGPVVVVNVHRSRCDALVLLPDRNEIGHVPLHNLSTDKAHNARIQLQHSLHGLRERGVKIASQARKNDGGFSDALNTLWTDVVEPVLNYLQYEPNANSAGLPHITWCATGPLSFLPLHAAGCFTQPQAKLIDYAISSYTPTLGALISSPLAPLVKHSSVLTIGQENTPGHNPLPMTTIELAQIENHILPPLRYTKLDGDNATPDLVLAEMAHHDWIHLACHAHQDRKVPVESAFILHQGELSLARIMQKSFTNKGLAFLSACQTAQGDEELPDEAIHLASGMLLAGYPSIIATMWSVMDEDAPVIAERVYAEMVRDGEMDYTKAARALHFAVKELRERVGETEFGRWVPYIHIGV</sequence>
<dbReference type="PROSITE" id="PS50005">
    <property type="entry name" value="TPR"/>
    <property type="match status" value="1"/>
</dbReference>
<dbReference type="AlphaFoldDB" id="A0A5N5QI61"/>
<accession>A0A5N5QI61</accession>
<gene>
    <name evidence="3" type="ORF">CTheo_5235</name>
</gene>
<protein>
    <submittedName>
        <fullName evidence="3">Aromatic di-alanine and TPR containing protein</fullName>
    </submittedName>
</protein>
<dbReference type="OrthoDB" id="9991317at2759"/>